<proteinExistence type="predicted"/>
<keyword evidence="2" id="KW-1185">Reference proteome</keyword>
<feature type="non-terminal residue" evidence="1">
    <location>
        <position position="1"/>
    </location>
</feature>
<sequence length="126" mass="13306">RQSGRPGIGEGVCKSVCGRPGAQNWRLGVGWGSACGEGRCWAPRRSNLTPGRWVCALGVQRVCVGAQAPSFGHLGVSVVVQEGGVGMLGALGAQLFSCTFQGCFKAQINRQLWSLYIDAKPQMLSL</sequence>
<protein>
    <submittedName>
        <fullName evidence="1">Uncharacterized protein</fullName>
    </submittedName>
</protein>
<accession>A0ABU6XUI4</accession>
<dbReference type="Proteomes" id="UP001341840">
    <property type="component" value="Unassembled WGS sequence"/>
</dbReference>
<gene>
    <name evidence="1" type="ORF">PIB30_102393</name>
</gene>
<organism evidence="1 2">
    <name type="scientific">Stylosanthes scabra</name>
    <dbReference type="NCBI Taxonomy" id="79078"/>
    <lineage>
        <taxon>Eukaryota</taxon>
        <taxon>Viridiplantae</taxon>
        <taxon>Streptophyta</taxon>
        <taxon>Embryophyta</taxon>
        <taxon>Tracheophyta</taxon>
        <taxon>Spermatophyta</taxon>
        <taxon>Magnoliopsida</taxon>
        <taxon>eudicotyledons</taxon>
        <taxon>Gunneridae</taxon>
        <taxon>Pentapetalae</taxon>
        <taxon>rosids</taxon>
        <taxon>fabids</taxon>
        <taxon>Fabales</taxon>
        <taxon>Fabaceae</taxon>
        <taxon>Papilionoideae</taxon>
        <taxon>50 kb inversion clade</taxon>
        <taxon>dalbergioids sensu lato</taxon>
        <taxon>Dalbergieae</taxon>
        <taxon>Pterocarpus clade</taxon>
        <taxon>Stylosanthes</taxon>
    </lineage>
</organism>
<reference evidence="1 2" key="1">
    <citation type="journal article" date="2023" name="Plants (Basel)">
        <title>Bridging the Gap: Combining Genomics and Transcriptomics Approaches to Understand Stylosanthes scabra, an Orphan Legume from the Brazilian Caatinga.</title>
        <authorList>
            <person name="Ferreira-Neto J.R.C."/>
            <person name="da Silva M.D."/>
            <person name="Binneck E."/>
            <person name="de Melo N.F."/>
            <person name="da Silva R.H."/>
            <person name="de Melo A.L.T.M."/>
            <person name="Pandolfi V."/>
            <person name="Bustamante F.O."/>
            <person name="Brasileiro-Vidal A.C."/>
            <person name="Benko-Iseppon A.M."/>
        </authorList>
    </citation>
    <scope>NUCLEOTIDE SEQUENCE [LARGE SCALE GENOMIC DNA]</scope>
    <source>
        <tissue evidence="1">Leaves</tissue>
    </source>
</reference>
<name>A0ABU6XUI4_9FABA</name>
<evidence type="ECO:0000313" key="1">
    <source>
        <dbReference type="EMBL" id="MED6202142.1"/>
    </source>
</evidence>
<dbReference type="EMBL" id="JASCZI010214597">
    <property type="protein sequence ID" value="MED6202142.1"/>
    <property type="molecule type" value="Genomic_DNA"/>
</dbReference>
<evidence type="ECO:0000313" key="2">
    <source>
        <dbReference type="Proteomes" id="UP001341840"/>
    </source>
</evidence>
<comment type="caution">
    <text evidence="1">The sequence shown here is derived from an EMBL/GenBank/DDBJ whole genome shotgun (WGS) entry which is preliminary data.</text>
</comment>